<evidence type="ECO:0000256" key="1">
    <source>
        <dbReference type="ARBA" id="ARBA00004496"/>
    </source>
</evidence>
<evidence type="ECO:0000256" key="4">
    <source>
        <dbReference type="ARBA" id="ARBA00023012"/>
    </source>
</evidence>
<dbReference type="RefSeq" id="WP_310224458.1">
    <property type="nucleotide sequence ID" value="NZ_JAVDSB010000001.1"/>
</dbReference>
<dbReference type="PROSITE" id="PS50110">
    <property type="entry name" value="RESPONSE_REGULATORY"/>
    <property type="match status" value="1"/>
</dbReference>
<evidence type="ECO:0000256" key="5">
    <source>
        <dbReference type="ARBA" id="ARBA00023015"/>
    </source>
</evidence>
<comment type="subcellular location">
    <subcellularLocation>
        <location evidence="1">Cytoplasm</location>
    </subcellularLocation>
</comment>
<dbReference type="Proteomes" id="UP001267290">
    <property type="component" value="Unassembled WGS sequence"/>
</dbReference>
<dbReference type="PANTHER" id="PTHR42713">
    <property type="entry name" value="HISTIDINE KINASE-RELATED"/>
    <property type="match status" value="1"/>
</dbReference>
<evidence type="ECO:0000256" key="3">
    <source>
        <dbReference type="ARBA" id="ARBA00022553"/>
    </source>
</evidence>
<evidence type="ECO:0000256" key="6">
    <source>
        <dbReference type="ARBA" id="ARBA00023125"/>
    </source>
</evidence>
<dbReference type="SMART" id="SM00448">
    <property type="entry name" value="REC"/>
    <property type="match status" value="1"/>
</dbReference>
<keyword evidence="5" id="KW-0805">Transcription regulation</keyword>
<name>A0ABU1NRL4_9BACL</name>
<dbReference type="CDD" id="cd17536">
    <property type="entry name" value="REC_YesN-like"/>
    <property type="match status" value="1"/>
</dbReference>
<proteinExistence type="predicted"/>
<evidence type="ECO:0000259" key="9">
    <source>
        <dbReference type="PROSITE" id="PS01124"/>
    </source>
</evidence>
<evidence type="ECO:0000256" key="2">
    <source>
        <dbReference type="ARBA" id="ARBA00022490"/>
    </source>
</evidence>
<feature type="domain" description="Response regulatory" evidence="10">
    <location>
        <begin position="3"/>
        <end position="120"/>
    </location>
</feature>
<dbReference type="Pfam" id="PF12833">
    <property type="entry name" value="HTH_18"/>
    <property type="match status" value="1"/>
</dbReference>
<dbReference type="InterPro" id="IPR009057">
    <property type="entry name" value="Homeodomain-like_sf"/>
</dbReference>
<accession>A0ABU1NRL4</accession>
<evidence type="ECO:0000313" key="11">
    <source>
        <dbReference type="EMBL" id="MDR6550088.1"/>
    </source>
</evidence>
<dbReference type="Gene3D" id="3.40.50.2300">
    <property type="match status" value="1"/>
</dbReference>
<feature type="modified residue" description="4-aspartylphosphate" evidence="8">
    <location>
        <position position="55"/>
    </location>
</feature>
<dbReference type="InterPro" id="IPR020449">
    <property type="entry name" value="Tscrpt_reg_AraC-type_HTH"/>
</dbReference>
<protein>
    <submittedName>
        <fullName evidence="11">Two-component system response regulator YesN</fullName>
    </submittedName>
</protein>
<dbReference type="Gene3D" id="1.10.10.60">
    <property type="entry name" value="Homeodomain-like"/>
    <property type="match status" value="2"/>
</dbReference>
<keyword evidence="12" id="KW-1185">Reference proteome</keyword>
<dbReference type="InterPro" id="IPR051552">
    <property type="entry name" value="HptR"/>
</dbReference>
<keyword evidence="7" id="KW-0804">Transcription</keyword>
<dbReference type="InterPro" id="IPR011006">
    <property type="entry name" value="CheY-like_superfamily"/>
</dbReference>
<dbReference type="SUPFAM" id="SSF46689">
    <property type="entry name" value="Homeodomain-like"/>
    <property type="match status" value="2"/>
</dbReference>
<evidence type="ECO:0000256" key="8">
    <source>
        <dbReference type="PROSITE-ProRule" id="PRU00169"/>
    </source>
</evidence>
<dbReference type="InterPro" id="IPR018062">
    <property type="entry name" value="HTH_AraC-typ_CS"/>
</dbReference>
<keyword evidence="3 8" id="KW-0597">Phosphoprotein</keyword>
<dbReference type="PROSITE" id="PS01124">
    <property type="entry name" value="HTH_ARAC_FAMILY_2"/>
    <property type="match status" value="1"/>
</dbReference>
<dbReference type="PRINTS" id="PR00032">
    <property type="entry name" value="HTHARAC"/>
</dbReference>
<dbReference type="EMBL" id="JAVDSB010000001">
    <property type="protein sequence ID" value="MDR6550088.1"/>
    <property type="molecule type" value="Genomic_DNA"/>
</dbReference>
<sequence length="523" mass="60553">MYRLMIVDDEEHIREGLSDLVDWSSLGFQLVAKLEDGKQAVEWLQKTEIDIILSDVKMTHVSGLELAKYVHENHNKTKIVLISGFKEFDYVKQAMSYNVIHYLLKPTKLSDIRTVFQDVKLRLDKEKEENEQVSKVVKHKNELLPLIRKHLFRDLSTGKLTDTAEVEKLLRLTEVQANTLDHRCALTRISFATPGVSADSIEKMIRHEGSGILYVPIFMNAQELDLVALDLQSHPDASSFRASITSYMQTVLQRMHTLLGVEAHTNIVGLFENLRQLMSESALHFNKEDDLFEREVTEMSLRNTPQLAEQRKQFLAYLGAGNIAALSEQYVILLDTVHQGKLPTHYVKNFLIELFSSLSFKLNEMDLPIDKITNKPFYYETILRLNSYDELLQWGLSVLNDINAYFQKHMATEPSAIQKAKDYVNHYFNKDISLESAASQVYLSPDYLGRIFKQYTGSNFTDFVTETRIQKALEYLQDPQYKIYEIGSNVGYKNTKYFFKIFKKQTGYTPTEYRRKSISKDKQ</sequence>
<dbReference type="PROSITE" id="PS00041">
    <property type="entry name" value="HTH_ARAC_FAMILY_1"/>
    <property type="match status" value="1"/>
</dbReference>
<keyword evidence="4" id="KW-0902">Two-component regulatory system</keyword>
<evidence type="ECO:0000313" key="12">
    <source>
        <dbReference type="Proteomes" id="UP001267290"/>
    </source>
</evidence>
<dbReference type="Pfam" id="PF00072">
    <property type="entry name" value="Response_reg"/>
    <property type="match status" value="1"/>
</dbReference>
<dbReference type="SMART" id="SM00342">
    <property type="entry name" value="HTH_ARAC"/>
    <property type="match status" value="1"/>
</dbReference>
<dbReference type="PANTHER" id="PTHR42713:SF3">
    <property type="entry name" value="TRANSCRIPTIONAL REGULATORY PROTEIN HPTR"/>
    <property type="match status" value="1"/>
</dbReference>
<keyword evidence="2" id="KW-0963">Cytoplasm</keyword>
<keyword evidence="6" id="KW-0238">DNA-binding</keyword>
<organism evidence="11 12">
    <name type="scientific">Paenibacillus qinlingensis</name>
    <dbReference type="NCBI Taxonomy" id="1837343"/>
    <lineage>
        <taxon>Bacteria</taxon>
        <taxon>Bacillati</taxon>
        <taxon>Bacillota</taxon>
        <taxon>Bacilli</taxon>
        <taxon>Bacillales</taxon>
        <taxon>Paenibacillaceae</taxon>
        <taxon>Paenibacillus</taxon>
    </lineage>
</organism>
<dbReference type="InterPro" id="IPR018060">
    <property type="entry name" value="HTH_AraC"/>
</dbReference>
<gene>
    <name evidence="11" type="ORF">J2736_001271</name>
</gene>
<comment type="caution">
    <text evidence="11">The sequence shown here is derived from an EMBL/GenBank/DDBJ whole genome shotgun (WGS) entry which is preliminary data.</text>
</comment>
<feature type="domain" description="HTH araC/xylS-type" evidence="9">
    <location>
        <begin position="418"/>
        <end position="516"/>
    </location>
</feature>
<reference evidence="11 12" key="1">
    <citation type="submission" date="2023-07" db="EMBL/GenBank/DDBJ databases">
        <title>Sorghum-associated microbial communities from plants grown in Nebraska, USA.</title>
        <authorList>
            <person name="Schachtman D."/>
        </authorList>
    </citation>
    <scope>NUCLEOTIDE SEQUENCE [LARGE SCALE GENOMIC DNA]</scope>
    <source>
        <strain evidence="11 12">CC258</strain>
    </source>
</reference>
<evidence type="ECO:0000259" key="10">
    <source>
        <dbReference type="PROSITE" id="PS50110"/>
    </source>
</evidence>
<dbReference type="InterPro" id="IPR001789">
    <property type="entry name" value="Sig_transdc_resp-reg_receiver"/>
</dbReference>
<evidence type="ECO:0000256" key="7">
    <source>
        <dbReference type="ARBA" id="ARBA00023163"/>
    </source>
</evidence>
<dbReference type="SUPFAM" id="SSF52172">
    <property type="entry name" value="CheY-like"/>
    <property type="match status" value="1"/>
</dbReference>